<dbReference type="Gene3D" id="2.60.120.10">
    <property type="entry name" value="Jelly Rolls"/>
    <property type="match status" value="1"/>
</dbReference>
<dbReference type="InterPro" id="IPR011051">
    <property type="entry name" value="RmlC_Cupin_sf"/>
</dbReference>
<dbReference type="SUPFAM" id="SSF51182">
    <property type="entry name" value="RmlC-like cupins"/>
    <property type="match status" value="1"/>
</dbReference>
<dbReference type="InterPro" id="IPR031723">
    <property type="entry name" value="DMSP_lyase"/>
</dbReference>
<proteinExistence type="predicted"/>
<dbReference type="InterPro" id="IPR014710">
    <property type="entry name" value="RmlC-like_jellyroll"/>
</dbReference>
<organism evidence="1 2">
    <name type="scientific">Pelagibius litoralis</name>
    <dbReference type="NCBI Taxonomy" id="374515"/>
    <lineage>
        <taxon>Bacteria</taxon>
        <taxon>Pseudomonadati</taxon>
        <taxon>Pseudomonadota</taxon>
        <taxon>Alphaproteobacteria</taxon>
        <taxon>Rhodospirillales</taxon>
        <taxon>Rhodovibrionaceae</taxon>
        <taxon>Pelagibius</taxon>
    </lineage>
</organism>
<protein>
    <submittedName>
        <fullName evidence="1">Cupin domain-containing protein</fullName>
    </submittedName>
</protein>
<dbReference type="RefSeq" id="WP_167226285.1">
    <property type="nucleotide sequence ID" value="NZ_JAAQPH010000012.1"/>
</dbReference>
<keyword evidence="2" id="KW-1185">Reference proteome</keyword>
<dbReference type="AlphaFoldDB" id="A0A967EYZ7"/>
<gene>
    <name evidence="1" type="ORF">HBA54_15720</name>
</gene>
<dbReference type="Pfam" id="PF16867">
    <property type="entry name" value="DMSP_lyase"/>
    <property type="match status" value="1"/>
</dbReference>
<accession>A0A967EYZ7</accession>
<dbReference type="GO" id="GO:0047869">
    <property type="term" value="F:dimethylpropiothetin dethiomethylase activity"/>
    <property type="evidence" value="ECO:0007669"/>
    <property type="project" value="InterPro"/>
</dbReference>
<name>A0A967EYZ7_9PROT</name>
<evidence type="ECO:0000313" key="2">
    <source>
        <dbReference type="Proteomes" id="UP000761264"/>
    </source>
</evidence>
<comment type="caution">
    <text evidence="1">The sequence shown here is derived from an EMBL/GenBank/DDBJ whole genome shotgun (WGS) entry which is preliminary data.</text>
</comment>
<dbReference type="EMBL" id="JAAQPH010000012">
    <property type="protein sequence ID" value="NIA70053.1"/>
    <property type="molecule type" value="Genomic_DNA"/>
</dbReference>
<sequence length="226" mass="24883">MKHIIRAFVEAVAQMYVAKAERGYAPRQELDEFVTLLRAVDWSTDEQTMPPPAIVPGLRHLQGAIAGGYALGPCPIVDALRLCIGVTPWETYYAESDWSRPFLGDFASGELVGPNGFVRSADISLGLFLLGPNTTYTEHAHASSEVYYLLSGEATWRLDRPTNTLRARPGDLIHTAPDQRHDIRTGADPMLAVFTWKADPSAPSYHFANGPWSDGVVVRPPLVNRP</sequence>
<dbReference type="Proteomes" id="UP000761264">
    <property type="component" value="Unassembled WGS sequence"/>
</dbReference>
<evidence type="ECO:0000313" key="1">
    <source>
        <dbReference type="EMBL" id="NIA70053.1"/>
    </source>
</evidence>
<reference evidence="1" key="1">
    <citation type="submission" date="2020-03" db="EMBL/GenBank/DDBJ databases">
        <title>Genome of Pelagibius litoralis DSM 21314T.</title>
        <authorList>
            <person name="Wang G."/>
        </authorList>
    </citation>
    <scope>NUCLEOTIDE SEQUENCE</scope>
    <source>
        <strain evidence="1">DSM 21314</strain>
    </source>
</reference>